<evidence type="ECO:0000313" key="4">
    <source>
        <dbReference type="Proteomes" id="UP000696931"/>
    </source>
</evidence>
<dbReference type="Gene3D" id="1.10.10.1320">
    <property type="entry name" value="Anti-sigma factor, zinc-finger domain"/>
    <property type="match status" value="1"/>
</dbReference>
<evidence type="ECO:0000256" key="1">
    <source>
        <dbReference type="SAM" id="Phobius"/>
    </source>
</evidence>
<keyword evidence="1" id="KW-1133">Transmembrane helix</keyword>
<accession>A0A933SFL5</accession>
<dbReference type="Proteomes" id="UP000696931">
    <property type="component" value="Unassembled WGS sequence"/>
</dbReference>
<dbReference type="AlphaFoldDB" id="A0A933SFL5"/>
<feature type="domain" description="Putative zinc-finger" evidence="2">
    <location>
        <begin position="4"/>
        <end position="38"/>
    </location>
</feature>
<evidence type="ECO:0000259" key="2">
    <source>
        <dbReference type="Pfam" id="PF13490"/>
    </source>
</evidence>
<proteinExistence type="predicted"/>
<comment type="caution">
    <text evidence="3">The sequence shown here is derived from an EMBL/GenBank/DDBJ whole genome shotgun (WGS) entry which is preliminary data.</text>
</comment>
<feature type="transmembrane region" description="Helical" evidence="1">
    <location>
        <begin position="89"/>
        <end position="109"/>
    </location>
</feature>
<keyword evidence="1" id="KW-0812">Transmembrane</keyword>
<dbReference type="InterPro" id="IPR041916">
    <property type="entry name" value="Anti_sigma_zinc_sf"/>
</dbReference>
<sequence length="201" mass="21692">MSHCTRARDLFGAFWDDEITRAERDWLEGHFRDCAACRSEYETYSRALGLVQELPRVEAAPDLAARALAEAKRRAPEPDRIFVRETPRWAPVAAAAAVLLAVLALLPYVTRMPGSPLLAQRDAGVSAPRLVAAVPNAVPAPVTPETAATAPATGTAVAENLFDHSEDIDFVLDPVQVRRGRAVAVSNLPEGVQGEQAVITF</sequence>
<gene>
    <name evidence="3" type="ORF">HZA61_13025</name>
</gene>
<dbReference type="Pfam" id="PF13490">
    <property type="entry name" value="zf-HC2"/>
    <property type="match status" value="1"/>
</dbReference>
<name>A0A933SFL5_UNCEI</name>
<reference evidence="3" key="1">
    <citation type="submission" date="2020-07" db="EMBL/GenBank/DDBJ databases">
        <title>Huge and variable diversity of episymbiotic CPR bacteria and DPANN archaea in groundwater ecosystems.</title>
        <authorList>
            <person name="He C.Y."/>
            <person name="Keren R."/>
            <person name="Whittaker M."/>
            <person name="Farag I.F."/>
            <person name="Doudna J."/>
            <person name="Cate J.H.D."/>
            <person name="Banfield J.F."/>
        </authorList>
    </citation>
    <scope>NUCLEOTIDE SEQUENCE</scope>
    <source>
        <strain evidence="3">NC_groundwater_1813_Pr3_B-0.1um_71_17</strain>
    </source>
</reference>
<dbReference type="InterPro" id="IPR027383">
    <property type="entry name" value="Znf_put"/>
</dbReference>
<keyword evidence="1" id="KW-0472">Membrane</keyword>
<evidence type="ECO:0000313" key="3">
    <source>
        <dbReference type="EMBL" id="MBI5170405.1"/>
    </source>
</evidence>
<dbReference type="EMBL" id="JACRIW010000092">
    <property type="protein sequence ID" value="MBI5170405.1"/>
    <property type="molecule type" value="Genomic_DNA"/>
</dbReference>
<organism evidence="3 4">
    <name type="scientific">Eiseniibacteriota bacterium</name>
    <dbReference type="NCBI Taxonomy" id="2212470"/>
    <lineage>
        <taxon>Bacteria</taxon>
        <taxon>Candidatus Eiseniibacteriota</taxon>
    </lineage>
</organism>
<protein>
    <submittedName>
        <fullName evidence="3">Zf-HC2 domain-containing protein</fullName>
    </submittedName>
</protein>